<feature type="transmembrane region" description="Helical" evidence="8">
    <location>
        <begin position="116"/>
        <end position="135"/>
    </location>
</feature>
<accession>C8W226</accession>
<dbReference type="KEGG" id="dae:Dtox_0781"/>
<reference evidence="9 10" key="1">
    <citation type="journal article" date="2009" name="Stand. Genomic Sci.">
        <title>Complete genome sequence of Desulfotomaculum acetoxidans type strain (5575).</title>
        <authorList>
            <person name="Spring S."/>
            <person name="Lapidus A."/>
            <person name="Schroder M."/>
            <person name="Gleim D."/>
            <person name="Sims D."/>
            <person name="Meincke L."/>
            <person name="Glavina Del Rio T."/>
            <person name="Tice H."/>
            <person name="Copeland A."/>
            <person name="Cheng J.F."/>
            <person name="Lucas S."/>
            <person name="Chen F."/>
            <person name="Nolan M."/>
            <person name="Bruce D."/>
            <person name="Goodwin L."/>
            <person name="Pitluck S."/>
            <person name="Ivanova N."/>
            <person name="Mavromatis K."/>
            <person name="Mikhailova N."/>
            <person name="Pati A."/>
            <person name="Chen A."/>
            <person name="Palaniappan K."/>
            <person name="Land M."/>
            <person name="Hauser L."/>
            <person name="Chang Y.J."/>
            <person name="Jeffries C.D."/>
            <person name="Chain P."/>
            <person name="Saunders E."/>
            <person name="Brettin T."/>
            <person name="Detter J.C."/>
            <person name="Goker M."/>
            <person name="Bristow J."/>
            <person name="Eisen J.A."/>
            <person name="Markowitz V."/>
            <person name="Hugenholtz P."/>
            <person name="Kyrpides N.C."/>
            <person name="Klenk H.P."/>
            <person name="Han C."/>
        </authorList>
    </citation>
    <scope>NUCLEOTIDE SEQUENCE [LARGE SCALE GENOMIC DNA]</scope>
    <source>
        <strain evidence="10">ATCC 49208 / DSM 771 / VKM B-1644</strain>
    </source>
</reference>
<keyword evidence="7 8" id="KW-0472">Membrane</keyword>
<feature type="transmembrane region" description="Helical" evidence="8">
    <location>
        <begin position="260"/>
        <end position="286"/>
    </location>
</feature>
<evidence type="ECO:0000256" key="4">
    <source>
        <dbReference type="ARBA" id="ARBA00022544"/>
    </source>
</evidence>
<evidence type="ECO:0000256" key="8">
    <source>
        <dbReference type="SAM" id="Phobius"/>
    </source>
</evidence>
<feature type="transmembrane region" description="Helical" evidence="8">
    <location>
        <begin position="41"/>
        <end position="61"/>
    </location>
</feature>
<evidence type="ECO:0000256" key="7">
    <source>
        <dbReference type="ARBA" id="ARBA00023136"/>
    </source>
</evidence>
<dbReference type="STRING" id="485916.Dtox_0781"/>
<dbReference type="GO" id="GO:0009847">
    <property type="term" value="P:spore germination"/>
    <property type="evidence" value="ECO:0007669"/>
    <property type="project" value="InterPro"/>
</dbReference>
<evidence type="ECO:0000256" key="3">
    <source>
        <dbReference type="ARBA" id="ARBA00022448"/>
    </source>
</evidence>
<evidence type="ECO:0000256" key="1">
    <source>
        <dbReference type="ARBA" id="ARBA00004141"/>
    </source>
</evidence>
<evidence type="ECO:0000313" key="10">
    <source>
        <dbReference type="Proteomes" id="UP000002217"/>
    </source>
</evidence>
<proteinExistence type="inferred from homology"/>
<dbReference type="HOGENOM" id="CLU_047547_1_2_9"/>
<keyword evidence="3" id="KW-0813">Transport</keyword>
<dbReference type="GO" id="GO:0016020">
    <property type="term" value="C:membrane"/>
    <property type="evidence" value="ECO:0007669"/>
    <property type="project" value="UniProtKB-SubCell"/>
</dbReference>
<keyword evidence="6 8" id="KW-1133">Transmembrane helix</keyword>
<keyword evidence="5 8" id="KW-0812">Transmembrane</keyword>
<feature type="transmembrane region" description="Helical" evidence="8">
    <location>
        <begin position="12"/>
        <end position="35"/>
    </location>
</feature>
<feature type="transmembrane region" description="Helical" evidence="8">
    <location>
        <begin position="298"/>
        <end position="315"/>
    </location>
</feature>
<feature type="transmembrane region" description="Helical" evidence="8">
    <location>
        <begin position="187"/>
        <end position="207"/>
    </location>
</feature>
<protein>
    <submittedName>
        <fullName evidence="9">Spore germination protein</fullName>
    </submittedName>
</protein>
<feature type="transmembrane region" description="Helical" evidence="8">
    <location>
        <begin position="147"/>
        <end position="167"/>
    </location>
</feature>
<evidence type="ECO:0000256" key="5">
    <source>
        <dbReference type="ARBA" id="ARBA00022692"/>
    </source>
</evidence>
<organism evidence="9 10">
    <name type="scientific">Desulfofarcimen acetoxidans (strain ATCC 49208 / DSM 771 / KCTC 5769 / VKM B-1644 / 5575)</name>
    <name type="common">Desulfotomaculum acetoxidans</name>
    <dbReference type="NCBI Taxonomy" id="485916"/>
    <lineage>
        <taxon>Bacteria</taxon>
        <taxon>Bacillati</taxon>
        <taxon>Bacillota</taxon>
        <taxon>Clostridia</taxon>
        <taxon>Eubacteriales</taxon>
        <taxon>Peptococcaceae</taxon>
        <taxon>Desulfofarcimen</taxon>
    </lineage>
</organism>
<comment type="similarity">
    <text evidence="2">Belongs to the amino acid-polyamine-organocation (APC) superfamily. Spore germination protein (SGP) (TC 2.A.3.9) family.</text>
</comment>
<keyword evidence="10" id="KW-1185">Reference proteome</keyword>
<feature type="transmembrane region" description="Helical" evidence="8">
    <location>
        <begin position="335"/>
        <end position="354"/>
    </location>
</feature>
<dbReference type="AlphaFoldDB" id="C8W226"/>
<evidence type="ECO:0000313" key="9">
    <source>
        <dbReference type="EMBL" id="ACV61690.1"/>
    </source>
</evidence>
<sequence>MLEKGKISCSQTILLLINLVTATATMFIPSVSTAICGRDAWLASLIATLPGIYQVIILCTLGKIYPGQTIIQYLQTVLSAWPGKILGLCYIFFFLHTNAFIIREFSELITNTIMPHTPNVVFISIMVLICAYAIGSGLEVLSRVIEITIFIIIIIVIILVALTAQAADLNNLLPLLDNNPMPILNASLVHFAWRGEVILLAMFLPFLAKPNNAMRCGIVAQLLVGILISVDTVAMIAVLGSDQAATLTFSTYSLIRDYSIGRADAFIIIIWMVSLFGKIALFYYVTVLGTAQLFNLKSYRIIVLPLGVLMAAFSITVAENNVQLVEYMSKTFPPFAYVFEYIIPTIIFIIARVTKARKSP</sequence>
<dbReference type="NCBIfam" id="TIGR00912">
    <property type="entry name" value="2A0309"/>
    <property type="match status" value="1"/>
</dbReference>
<dbReference type="eggNOG" id="COG0531">
    <property type="taxonomic scope" value="Bacteria"/>
</dbReference>
<dbReference type="EMBL" id="CP001720">
    <property type="protein sequence ID" value="ACV61690.1"/>
    <property type="molecule type" value="Genomic_DNA"/>
</dbReference>
<comment type="subcellular location">
    <subcellularLocation>
        <location evidence="1">Membrane</location>
        <topology evidence="1">Multi-pass membrane protein</topology>
    </subcellularLocation>
</comment>
<dbReference type="Proteomes" id="UP000002217">
    <property type="component" value="Chromosome"/>
</dbReference>
<dbReference type="PANTHER" id="PTHR34975">
    <property type="entry name" value="SPORE GERMINATION PROTEIN A2"/>
    <property type="match status" value="1"/>
</dbReference>
<evidence type="ECO:0000256" key="6">
    <source>
        <dbReference type="ARBA" id="ARBA00022989"/>
    </source>
</evidence>
<dbReference type="Pfam" id="PF03845">
    <property type="entry name" value="Spore_permease"/>
    <property type="match status" value="1"/>
</dbReference>
<feature type="transmembrane region" description="Helical" evidence="8">
    <location>
        <begin position="73"/>
        <end position="96"/>
    </location>
</feature>
<dbReference type="RefSeq" id="WP_015756408.1">
    <property type="nucleotide sequence ID" value="NC_013216.1"/>
</dbReference>
<dbReference type="PANTHER" id="PTHR34975:SF2">
    <property type="entry name" value="SPORE GERMINATION PROTEIN A2"/>
    <property type="match status" value="1"/>
</dbReference>
<evidence type="ECO:0000256" key="2">
    <source>
        <dbReference type="ARBA" id="ARBA00007998"/>
    </source>
</evidence>
<gene>
    <name evidence="9" type="ordered locus">Dtox_0781</name>
</gene>
<dbReference type="OrthoDB" id="1675410at2"/>
<keyword evidence="4" id="KW-0309">Germination</keyword>
<dbReference type="InterPro" id="IPR004761">
    <property type="entry name" value="Spore_GerAB"/>
</dbReference>
<feature type="transmembrane region" description="Helical" evidence="8">
    <location>
        <begin position="219"/>
        <end position="240"/>
    </location>
</feature>
<name>C8W226_DESAS</name>